<sequence length="120" mass="14026">MHGFSTTISKRFASNISEGHAEYYREFNRLASAGIWDQLNMRPKVFSTKTEKAAAMKVWQKMLPEDAGWFDRRPGGVFLKMLLHISLACFAVFMIPYTYEKVVPEEYRCKIKYKKNDGHH</sequence>
<comment type="caution">
    <text evidence="2">The sequence shown here is derived from an EMBL/GenBank/DDBJ whole genome shotgun (WGS) entry which is preliminary data.</text>
</comment>
<dbReference type="AlphaFoldDB" id="A0ABD2J3D0"/>
<keyword evidence="3" id="KW-1185">Reference proteome</keyword>
<protein>
    <submittedName>
        <fullName evidence="2">Uncharacterized protein</fullName>
    </submittedName>
</protein>
<keyword evidence="1" id="KW-1133">Transmembrane helix</keyword>
<dbReference type="Proteomes" id="UP001620645">
    <property type="component" value="Unassembled WGS sequence"/>
</dbReference>
<reference evidence="2 3" key="1">
    <citation type="submission" date="2024-10" db="EMBL/GenBank/DDBJ databases">
        <authorList>
            <person name="Kim D."/>
        </authorList>
    </citation>
    <scope>NUCLEOTIDE SEQUENCE [LARGE SCALE GENOMIC DNA]</scope>
    <source>
        <strain evidence="2">Taebaek</strain>
    </source>
</reference>
<feature type="transmembrane region" description="Helical" evidence="1">
    <location>
        <begin position="81"/>
        <end position="99"/>
    </location>
</feature>
<evidence type="ECO:0000313" key="3">
    <source>
        <dbReference type="Proteomes" id="UP001620645"/>
    </source>
</evidence>
<keyword evidence="1" id="KW-0472">Membrane</keyword>
<keyword evidence="1" id="KW-0812">Transmembrane</keyword>
<accession>A0ABD2J3D0</accession>
<name>A0ABD2J3D0_HETSC</name>
<proteinExistence type="predicted"/>
<gene>
    <name evidence="2" type="ORF">niasHS_010850</name>
</gene>
<evidence type="ECO:0000313" key="2">
    <source>
        <dbReference type="EMBL" id="KAL3083048.1"/>
    </source>
</evidence>
<evidence type="ECO:0000256" key="1">
    <source>
        <dbReference type="SAM" id="Phobius"/>
    </source>
</evidence>
<dbReference type="EMBL" id="JBICCN010000254">
    <property type="protein sequence ID" value="KAL3083048.1"/>
    <property type="molecule type" value="Genomic_DNA"/>
</dbReference>
<organism evidence="2 3">
    <name type="scientific">Heterodera schachtii</name>
    <name type="common">Sugarbeet cyst nematode worm</name>
    <name type="synonym">Tylenchus schachtii</name>
    <dbReference type="NCBI Taxonomy" id="97005"/>
    <lineage>
        <taxon>Eukaryota</taxon>
        <taxon>Metazoa</taxon>
        <taxon>Ecdysozoa</taxon>
        <taxon>Nematoda</taxon>
        <taxon>Chromadorea</taxon>
        <taxon>Rhabditida</taxon>
        <taxon>Tylenchina</taxon>
        <taxon>Tylenchomorpha</taxon>
        <taxon>Tylenchoidea</taxon>
        <taxon>Heteroderidae</taxon>
        <taxon>Heteroderinae</taxon>
        <taxon>Heterodera</taxon>
    </lineage>
</organism>